<evidence type="ECO:0000313" key="3">
    <source>
        <dbReference type="Proteomes" id="UP000307440"/>
    </source>
</evidence>
<name>A0A5C3L4X2_COPMA</name>
<evidence type="ECO:0000313" key="2">
    <source>
        <dbReference type="EMBL" id="TFK27837.1"/>
    </source>
</evidence>
<dbReference type="EMBL" id="ML210161">
    <property type="protein sequence ID" value="TFK27837.1"/>
    <property type="molecule type" value="Genomic_DNA"/>
</dbReference>
<dbReference type="OrthoDB" id="3205748at2759"/>
<accession>A0A5C3L4X2</accession>
<dbReference type="Proteomes" id="UP000307440">
    <property type="component" value="Unassembled WGS sequence"/>
</dbReference>
<reference evidence="2 3" key="1">
    <citation type="journal article" date="2019" name="Nat. Ecol. Evol.">
        <title>Megaphylogeny resolves global patterns of mushroom evolution.</title>
        <authorList>
            <person name="Varga T."/>
            <person name="Krizsan K."/>
            <person name="Foldi C."/>
            <person name="Dima B."/>
            <person name="Sanchez-Garcia M."/>
            <person name="Sanchez-Ramirez S."/>
            <person name="Szollosi G.J."/>
            <person name="Szarkandi J.G."/>
            <person name="Papp V."/>
            <person name="Albert L."/>
            <person name="Andreopoulos W."/>
            <person name="Angelini C."/>
            <person name="Antonin V."/>
            <person name="Barry K.W."/>
            <person name="Bougher N.L."/>
            <person name="Buchanan P."/>
            <person name="Buyck B."/>
            <person name="Bense V."/>
            <person name="Catcheside P."/>
            <person name="Chovatia M."/>
            <person name="Cooper J."/>
            <person name="Damon W."/>
            <person name="Desjardin D."/>
            <person name="Finy P."/>
            <person name="Geml J."/>
            <person name="Haridas S."/>
            <person name="Hughes K."/>
            <person name="Justo A."/>
            <person name="Karasinski D."/>
            <person name="Kautmanova I."/>
            <person name="Kiss B."/>
            <person name="Kocsube S."/>
            <person name="Kotiranta H."/>
            <person name="LaButti K.M."/>
            <person name="Lechner B.E."/>
            <person name="Liimatainen K."/>
            <person name="Lipzen A."/>
            <person name="Lukacs Z."/>
            <person name="Mihaltcheva S."/>
            <person name="Morgado L.N."/>
            <person name="Niskanen T."/>
            <person name="Noordeloos M.E."/>
            <person name="Ohm R.A."/>
            <person name="Ortiz-Santana B."/>
            <person name="Ovrebo C."/>
            <person name="Racz N."/>
            <person name="Riley R."/>
            <person name="Savchenko A."/>
            <person name="Shiryaev A."/>
            <person name="Soop K."/>
            <person name="Spirin V."/>
            <person name="Szebenyi C."/>
            <person name="Tomsovsky M."/>
            <person name="Tulloss R.E."/>
            <person name="Uehling J."/>
            <person name="Grigoriev I.V."/>
            <person name="Vagvolgyi C."/>
            <person name="Papp T."/>
            <person name="Martin F.M."/>
            <person name="Miettinen O."/>
            <person name="Hibbett D.S."/>
            <person name="Nagy L.G."/>
        </authorList>
    </citation>
    <scope>NUCLEOTIDE SEQUENCE [LARGE SCALE GENOMIC DNA]</scope>
    <source>
        <strain evidence="2 3">CBS 121175</strain>
    </source>
</reference>
<dbReference type="AlphaFoldDB" id="A0A5C3L4X2"/>
<feature type="region of interest" description="Disordered" evidence="1">
    <location>
        <begin position="386"/>
        <end position="428"/>
    </location>
</feature>
<feature type="compositionally biased region" description="Polar residues" evidence="1">
    <location>
        <begin position="387"/>
        <end position="397"/>
    </location>
</feature>
<gene>
    <name evidence="2" type="ORF">FA15DRAFT_585584</name>
</gene>
<sequence length="428" mass="47454">MNIPSTSYSRFHAIVAATPKDGFGPPVINTDYLHPSAHTIWPSGTPTGKKRKRDAGENGDSGGETRLNGATAAYSGREELLSALQERFKQGPGVEFHGFFEMKETSMTHKQRVQTLTHEIWKTTGYRFTVKDHPRINNGHKTRFLCSQDEGQKNKLKAVKNDLDPKPRLTSTGDVMAKTRYPCRSRLLISSKDSTTAGRRVITIRLAHHVAHEPYVDSSLPPEVVKTIWESFGWFNQIPVHNLTAHQTAYGQLNDTGSSEPQNGDESEDDHSSEDDEDLLPITTENTAADSTASELSNPEPPSATTTSSGPLPPPPLIPQSEVLVDIYQQRMRCHIANIRDFCDGLEYQLQFNDTRMLQVVEREGRSFLKLVEECLRKEGRLASVPAPNTSIHNNTLDPPPDPSGSSQKIGTMDQPSVTCTTNGYHNV</sequence>
<feature type="region of interest" description="Disordered" evidence="1">
    <location>
        <begin position="35"/>
        <end position="68"/>
    </location>
</feature>
<dbReference type="STRING" id="230819.A0A5C3L4X2"/>
<feature type="region of interest" description="Disordered" evidence="1">
    <location>
        <begin position="251"/>
        <end position="318"/>
    </location>
</feature>
<organism evidence="2 3">
    <name type="scientific">Coprinopsis marcescibilis</name>
    <name type="common">Agaric fungus</name>
    <name type="synonym">Psathyrella marcescibilis</name>
    <dbReference type="NCBI Taxonomy" id="230819"/>
    <lineage>
        <taxon>Eukaryota</taxon>
        <taxon>Fungi</taxon>
        <taxon>Dikarya</taxon>
        <taxon>Basidiomycota</taxon>
        <taxon>Agaricomycotina</taxon>
        <taxon>Agaricomycetes</taxon>
        <taxon>Agaricomycetidae</taxon>
        <taxon>Agaricales</taxon>
        <taxon>Agaricineae</taxon>
        <taxon>Psathyrellaceae</taxon>
        <taxon>Coprinopsis</taxon>
    </lineage>
</organism>
<protein>
    <submittedName>
        <fullName evidence="2">Uncharacterized protein</fullName>
    </submittedName>
</protein>
<proteinExistence type="predicted"/>
<feature type="compositionally biased region" description="Polar residues" evidence="1">
    <location>
        <begin position="251"/>
        <end position="262"/>
    </location>
</feature>
<feature type="compositionally biased region" description="Acidic residues" evidence="1">
    <location>
        <begin position="263"/>
        <end position="279"/>
    </location>
</feature>
<evidence type="ECO:0000256" key="1">
    <source>
        <dbReference type="SAM" id="MobiDB-lite"/>
    </source>
</evidence>
<feature type="compositionally biased region" description="Polar residues" evidence="1">
    <location>
        <begin position="283"/>
        <end position="296"/>
    </location>
</feature>
<keyword evidence="3" id="KW-1185">Reference proteome</keyword>
<feature type="compositionally biased region" description="Polar residues" evidence="1">
    <location>
        <begin position="404"/>
        <end position="428"/>
    </location>
</feature>